<dbReference type="KEGG" id="psin:CAK95_18410"/>
<dbReference type="SUPFAM" id="SSF53474">
    <property type="entry name" value="alpha/beta-Hydrolases"/>
    <property type="match status" value="1"/>
</dbReference>
<dbReference type="GO" id="GO:0047372">
    <property type="term" value="F:monoacylglycerol lipase activity"/>
    <property type="evidence" value="ECO:0007669"/>
    <property type="project" value="TreeGrafter"/>
</dbReference>
<dbReference type="InterPro" id="IPR000073">
    <property type="entry name" value="AB_hydrolase_1"/>
</dbReference>
<dbReference type="EMBL" id="CP021112">
    <property type="protein sequence ID" value="ARQ00840.1"/>
    <property type="molecule type" value="Genomic_DNA"/>
</dbReference>
<dbReference type="STRING" id="1235591.CAK95_18410"/>
<protein>
    <submittedName>
        <fullName evidence="1">Uncharacterized protein</fullName>
    </submittedName>
</protein>
<gene>
    <name evidence="1" type="ORF">CAK95_18410</name>
</gene>
<proteinExistence type="predicted"/>
<dbReference type="PRINTS" id="PR00111">
    <property type="entry name" value="ABHYDROLASE"/>
</dbReference>
<evidence type="ECO:0000313" key="1">
    <source>
        <dbReference type="EMBL" id="ARQ00840.1"/>
    </source>
</evidence>
<dbReference type="OrthoDB" id="9804723at2"/>
<reference evidence="1 2" key="1">
    <citation type="submission" date="2017-05" db="EMBL/GenBank/DDBJ databases">
        <title>Full genome sequence of Pseudorhodoplanes sinuspersici.</title>
        <authorList>
            <person name="Dastgheib S.M.M."/>
            <person name="Shavandi M."/>
            <person name="Tirandaz H."/>
        </authorList>
    </citation>
    <scope>NUCLEOTIDE SEQUENCE [LARGE SCALE GENOMIC DNA]</scope>
    <source>
        <strain evidence="1 2">RIPI110</strain>
    </source>
</reference>
<dbReference type="Proteomes" id="UP000194137">
    <property type="component" value="Chromosome"/>
</dbReference>
<keyword evidence="2" id="KW-1185">Reference proteome</keyword>
<accession>A0A1W6ZU36</accession>
<dbReference type="PANTHER" id="PTHR43798">
    <property type="entry name" value="MONOACYLGLYCEROL LIPASE"/>
    <property type="match status" value="1"/>
</dbReference>
<dbReference type="PANTHER" id="PTHR43798:SF33">
    <property type="entry name" value="HYDROLASE, PUTATIVE (AFU_ORTHOLOGUE AFUA_2G14860)-RELATED"/>
    <property type="match status" value="1"/>
</dbReference>
<evidence type="ECO:0000313" key="2">
    <source>
        <dbReference type="Proteomes" id="UP000194137"/>
    </source>
</evidence>
<dbReference type="GO" id="GO:0046464">
    <property type="term" value="P:acylglycerol catabolic process"/>
    <property type="evidence" value="ECO:0007669"/>
    <property type="project" value="TreeGrafter"/>
</dbReference>
<organism evidence="1 2">
    <name type="scientific">Pseudorhodoplanes sinuspersici</name>
    <dbReference type="NCBI Taxonomy" id="1235591"/>
    <lineage>
        <taxon>Bacteria</taxon>
        <taxon>Pseudomonadati</taxon>
        <taxon>Pseudomonadota</taxon>
        <taxon>Alphaproteobacteria</taxon>
        <taxon>Hyphomicrobiales</taxon>
        <taxon>Pseudorhodoplanes</taxon>
    </lineage>
</organism>
<dbReference type="AlphaFoldDB" id="A0A1W6ZU36"/>
<dbReference type="InterPro" id="IPR000639">
    <property type="entry name" value="Epox_hydrolase-like"/>
</dbReference>
<dbReference type="InterPro" id="IPR029058">
    <property type="entry name" value="AB_hydrolase_fold"/>
</dbReference>
<dbReference type="PRINTS" id="PR00412">
    <property type="entry name" value="EPOXHYDRLASE"/>
</dbReference>
<sequence length="312" mass="33839">MSPRPALAVLAFAALAATLAVSLATPAAAQMKSEIPPLPDIQFAEIPAASRAEYQGDRFSYMEAGRADAPVVLLLHGVGANSMHWRYQLAGLSDRYRVIAWNAPGYMLSDAFMKETPDCKDYAEAIADFLAALKIERAYVVGNSFGSRVAQCFAIYYPDRVLRLAMTGTGVGPKDMPEEQKAKIIATREAQVAKGIYGFGARVTALLGPNPSPELVTEVQRVLRATQPRGFMHGVKLGMANGYSPEEVGAKATMPVLMIQGRTDKVNPGDVNAAVLIKHLKNGKLEWLENYGHLPEVEAPDTVNKMLRDFFG</sequence>
<dbReference type="Gene3D" id="3.40.50.1820">
    <property type="entry name" value="alpha/beta hydrolase"/>
    <property type="match status" value="1"/>
</dbReference>
<dbReference type="RefSeq" id="WP_086089235.1">
    <property type="nucleotide sequence ID" value="NZ_CP021112.1"/>
</dbReference>
<dbReference type="InterPro" id="IPR050266">
    <property type="entry name" value="AB_hydrolase_sf"/>
</dbReference>
<name>A0A1W6ZU36_9HYPH</name>
<dbReference type="GO" id="GO:0016020">
    <property type="term" value="C:membrane"/>
    <property type="evidence" value="ECO:0007669"/>
    <property type="project" value="TreeGrafter"/>
</dbReference>
<dbReference type="Pfam" id="PF00561">
    <property type="entry name" value="Abhydrolase_1"/>
    <property type="match status" value="1"/>
</dbReference>